<dbReference type="RefSeq" id="WP_075869181.1">
    <property type="nucleotide sequence ID" value="NZ_CALYQA010000007.1"/>
</dbReference>
<evidence type="ECO:0000256" key="4">
    <source>
        <dbReference type="ARBA" id="ARBA00022827"/>
    </source>
</evidence>
<dbReference type="SUPFAM" id="SSF51905">
    <property type="entry name" value="FAD/NAD(P)-binding domain"/>
    <property type="match status" value="1"/>
</dbReference>
<evidence type="ECO:0000256" key="6">
    <source>
        <dbReference type="ARBA" id="ARBA00047884"/>
    </source>
</evidence>
<dbReference type="AlphaFoldDB" id="A0A1R0FAS7"/>
<feature type="domain" description="FAD dependent oxidoreductase" evidence="7">
    <location>
        <begin position="2"/>
        <end position="398"/>
    </location>
</feature>
<evidence type="ECO:0000256" key="3">
    <source>
        <dbReference type="ARBA" id="ARBA00022630"/>
    </source>
</evidence>
<keyword evidence="3" id="KW-0285">Flavoprotein</keyword>
<keyword evidence="9" id="KW-1185">Reference proteome</keyword>
<evidence type="ECO:0000313" key="9">
    <source>
        <dbReference type="Proteomes" id="UP000187344"/>
    </source>
</evidence>
<keyword evidence="4" id="KW-0274">FAD</keyword>
<organism evidence="8 9">
    <name type="scientific">Bartonella apis</name>
    <dbReference type="NCBI Taxonomy" id="1686310"/>
    <lineage>
        <taxon>Bacteria</taxon>
        <taxon>Pseudomonadati</taxon>
        <taxon>Pseudomonadota</taxon>
        <taxon>Alphaproteobacteria</taxon>
        <taxon>Hyphomicrobiales</taxon>
        <taxon>Bartonellaceae</taxon>
        <taxon>Bartonella</taxon>
    </lineage>
</organism>
<comment type="similarity">
    <text evidence="2">Belongs to the DadA oxidoreductase family.</text>
</comment>
<dbReference type="PANTHER" id="PTHR13847:SF280">
    <property type="entry name" value="D-AMINO ACID DEHYDROGENASE"/>
    <property type="match status" value="1"/>
</dbReference>
<dbReference type="EC" id="1.4.99.-" evidence="8"/>
<comment type="cofactor">
    <cofactor evidence="1">
        <name>FAD</name>
        <dbReference type="ChEBI" id="CHEBI:57692"/>
    </cofactor>
</comment>
<dbReference type="InterPro" id="IPR006076">
    <property type="entry name" value="FAD-dep_OxRdtase"/>
</dbReference>
<keyword evidence="5 8" id="KW-0560">Oxidoreductase</keyword>
<sequence length="418" mass="45829">MKVLVLGSGVVGVTSAWYLNKAGHEVTVIDREEGPALETSFANAGQVSFGYTTPWAQPGLTLKALKMMRQANPPLIIHPTFSLDQMKWLFAMFINCNENRYKKNKALMVRVSDYAAKCLQALREETSIHYDERMKGTIQLFRDPHQLEAANKDVEVLKADGIAFKMLDSAGCVAAEPGLAPLKDKIVGGLQTPEDETGDCQMFTTKLAKLAADKGVEFSYNTIINKLDVEGGKITGVETSRGLMRADAYLVSMGSFTPFLIHDLGLHAPIYPVKGYSITVPITDEAKAPVSTVIDDIYKVAVTRLGNRIRVGGMAEVSGYEIKLSEPRLKTLQEALEMMFSGSYDRDFKPQLWSGLRPVTPDSVPIIGKTKYENLFINSGHGTLGWTMSTGSGHLIADIISGNKPEIDPTGLDISRYQ</sequence>
<dbReference type="SUPFAM" id="SSF54373">
    <property type="entry name" value="FAD-linked reductases, C-terminal domain"/>
    <property type="match status" value="1"/>
</dbReference>
<comment type="caution">
    <text evidence="8">The sequence shown here is derived from an EMBL/GenBank/DDBJ whole genome shotgun (WGS) entry which is preliminary data.</text>
</comment>
<dbReference type="GO" id="GO:0008718">
    <property type="term" value="F:D-amino-acid dehydrogenase activity"/>
    <property type="evidence" value="ECO:0007669"/>
    <property type="project" value="TreeGrafter"/>
</dbReference>
<dbReference type="GO" id="GO:0055130">
    <property type="term" value="P:D-alanine catabolic process"/>
    <property type="evidence" value="ECO:0007669"/>
    <property type="project" value="TreeGrafter"/>
</dbReference>
<dbReference type="NCBIfam" id="NF001933">
    <property type="entry name" value="PRK00711.1"/>
    <property type="match status" value="1"/>
</dbReference>
<comment type="catalytic activity">
    <reaction evidence="6">
        <text>a D-alpha-amino acid + A + H2O = a 2-oxocarboxylate + AH2 + NH4(+)</text>
        <dbReference type="Rhea" id="RHEA:18125"/>
        <dbReference type="ChEBI" id="CHEBI:13193"/>
        <dbReference type="ChEBI" id="CHEBI:15377"/>
        <dbReference type="ChEBI" id="CHEBI:17499"/>
        <dbReference type="ChEBI" id="CHEBI:28938"/>
        <dbReference type="ChEBI" id="CHEBI:35179"/>
        <dbReference type="ChEBI" id="CHEBI:59871"/>
    </reaction>
</comment>
<dbReference type="GO" id="GO:0005886">
    <property type="term" value="C:plasma membrane"/>
    <property type="evidence" value="ECO:0007669"/>
    <property type="project" value="TreeGrafter"/>
</dbReference>
<reference evidence="8 9" key="1">
    <citation type="submission" date="2016-12" db="EMBL/GenBank/DDBJ databases">
        <title>Comparative genomics of Bartonella apis.</title>
        <authorList>
            <person name="Engel P."/>
        </authorList>
    </citation>
    <scope>NUCLEOTIDE SEQUENCE [LARGE SCALE GENOMIC DNA]</scope>
    <source>
        <strain evidence="8 9">PEB0149</strain>
    </source>
</reference>
<evidence type="ECO:0000313" key="8">
    <source>
        <dbReference type="EMBL" id="OLY44002.1"/>
    </source>
</evidence>
<dbReference type="InterPro" id="IPR036188">
    <property type="entry name" value="FAD/NAD-bd_sf"/>
</dbReference>
<evidence type="ECO:0000256" key="2">
    <source>
        <dbReference type="ARBA" id="ARBA00009410"/>
    </source>
</evidence>
<evidence type="ECO:0000259" key="7">
    <source>
        <dbReference type="Pfam" id="PF01266"/>
    </source>
</evidence>
<dbReference type="FunFam" id="3.50.50.60:FF:000020">
    <property type="entry name" value="D-amino acid dehydrogenase"/>
    <property type="match status" value="1"/>
</dbReference>
<dbReference type="Gene3D" id="3.50.50.60">
    <property type="entry name" value="FAD/NAD(P)-binding domain"/>
    <property type="match status" value="2"/>
</dbReference>
<dbReference type="Proteomes" id="UP000187344">
    <property type="component" value="Unassembled WGS sequence"/>
</dbReference>
<dbReference type="PANTHER" id="PTHR13847">
    <property type="entry name" value="SARCOSINE DEHYDROGENASE-RELATED"/>
    <property type="match status" value="1"/>
</dbReference>
<evidence type="ECO:0000256" key="1">
    <source>
        <dbReference type="ARBA" id="ARBA00001974"/>
    </source>
</evidence>
<gene>
    <name evidence="8" type="ORF">PEB0149_014520</name>
</gene>
<dbReference type="OrthoDB" id="9805337at2"/>
<accession>A0A1R0FAS7</accession>
<dbReference type="Gene3D" id="3.30.9.10">
    <property type="entry name" value="D-Amino Acid Oxidase, subunit A, domain 2"/>
    <property type="match status" value="1"/>
</dbReference>
<proteinExistence type="inferred from homology"/>
<dbReference type="EMBL" id="LXYT01000001">
    <property type="protein sequence ID" value="OLY44002.1"/>
    <property type="molecule type" value="Genomic_DNA"/>
</dbReference>
<name>A0A1R0FAS7_9HYPH</name>
<protein>
    <submittedName>
        <fullName evidence="8">D-amino-acid dehydrogenase</fullName>
        <ecNumber evidence="8">1.4.99.-</ecNumber>
    </submittedName>
</protein>
<dbReference type="Pfam" id="PF01266">
    <property type="entry name" value="DAO"/>
    <property type="match status" value="1"/>
</dbReference>
<evidence type="ECO:0000256" key="5">
    <source>
        <dbReference type="ARBA" id="ARBA00023002"/>
    </source>
</evidence>
<dbReference type="GO" id="GO:0005737">
    <property type="term" value="C:cytoplasm"/>
    <property type="evidence" value="ECO:0007669"/>
    <property type="project" value="TreeGrafter"/>
</dbReference>